<dbReference type="AlphaFoldDB" id="B4S8Y5"/>
<accession>B4S8Y5</accession>
<evidence type="ECO:0000313" key="8">
    <source>
        <dbReference type="EMBL" id="ACF46522.1"/>
    </source>
</evidence>
<comment type="similarity">
    <text evidence="2 6">Belongs to the class-I pyridoxal-phosphate-dependent aminotransferase family.</text>
</comment>
<dbReference type="InterPro" id="IPR004838">
    <property type="entry name" value="NHTrfase_class1_PyrdxlP-BS"/>
</dbReference>
<organism evidence="8 9">
    <name type="scientific">Prosthecochloris aestuarii (strain DSM 271 / SK 413)</name>
    <dbReference type="NCBI Taxonomy" id="290512"/>
    <lineage>
        <taxon>Bacteria</taxon>
        <taxon>Pseudomonadati</taxon>
        <taxon>Chlorobiota</taxon>
        <taxon>Chlorobiia</taxon>
        <taxon>Chlorobiales</taxon>
        <taxon>Chlorobiaceae</taxon>
        <taxon>Prosthecochloris</taxon>
    </lineage>
</organism>
<dbReference type="InterPro" id="IPR015422">
    <property type="entry name" value="PyrdxlP-dep_Trfase_small"/>
</dbReference>
<dbReference type="RefSeq" id="WP_012506055.1">
    <property type="nucleotide sequence ID" value="NC_011059.1"/>
</dbReference>
<dbReference type="GO" id="GO:0016212">
    <property type="term" value="F:kynurenine-oxoglutarate transaminase activity"/>
    <property type="evidence" value="ECO:0007669"/>
    <property type="project" value="TreeGrafter"/>
</dbReference>
<dbReference type="InterPro" id="IPR004839">
    <property type="entry name" value="Aminotransferase_I/II_large"/>
</dbReference>
<dbReference type="CDD" id="cd00609">
    <property type="entry name" value="AAT_like"/>
    <property type="match status" value="1"/>
</dbReference>
<protein>
    <recommendedName>
        <fullName evidence="6">Aminotransferase</fullName>
        <ecNumber evidence="6">2.6.1.-</ecNumber>
    </recommendedName>
</protein>
<gene>
    <name evidence="8" type="ordered locus">Paes_1502</name>
</gene>
<keyword evidence="4 6" id="KW-0808">Transferase</keyword>
<name>B4S8Y5_PROA2</name>
<keyword evidence="5" id="KW-0663">Pyridoxal phosphate</keyword>
<dbReference type="eggNOG" id="COG0436">
    <property type="taxonomic scope" value="Bacteria"/>
</dbReference>
<dbReference type="GO" id="GO:0030170">
    <property type="term" value="F:pyridoxal phosphate binding"/>
    <property type="evidence" value="ECO:0007669"/>
    <property type="project" value="InterPro"/>
</dbReference>
<dbReference type="EC" id="2.6.1.-" evidence="6"/>
<feature type="domain" description="Aminotransferase class I/classII large" evidence="7">
    <location>
        <begin position="30"/>
        <end position="381"/>
    </location>
</feature>
<dbReference type="EMBL" id="CP001108">
    <property type="protein sequence ID" value="ACF46522.1"/>
    <property type="molecule type" value="Genomic_DNA"/>
</dbReference>
<evidence type="ECO:0000256" key="5">
    <source>
        <dbReference type="ARBA" id="ARBA00022898"/>
    </source>
</evidence>
<keyword evidence="9" id="KW-1185">Reference proteome</keyword>
<dbReference type="InterPro" id="IPR015421">
    <property type="entry name" value="PyrdxlP-dep_Trfase_major"/>
</dbReference>
<dbReference type="Proteomes" id="UP000002725">
    <property type="component" value="Chromosome"/>
</dbReference>
<keyword evidence="3 6" id="KW-0032">Aminotransferase</keyword>
<dbReference type="HOGENOM" id="CLU_017584_4_0_10"/>
<evidence type="ECO:0000256" key="6">
    <source>
        <dbReference type="RuleBase" id="RU000481"/>
    </source>
</evidence>
<comment type="cofactor">
    <cofactor evidence="1 6">
        <name>pyridoxal 5'-phosphate</name>
        <dbReference type="ChEBI" id="CHEBI:597326"/>
    </cofactor>
</comment>
<dbReference type="Gene3D" id="3.90.1150.10">
    <property type="entry name" value="Aspartate Aminotransferase, domain 1"/>
    <property type="match status" value="1"/>
</dbReference>
<dbReference type="PANTHER" id="PTHR43807">
    <property type="entry name" value="FI04487P"/>
    <property type="match status" value="1"/>
</dbReference>
<dbReference type="SUPFAM" id="SSF53383">
    <property type="entry name" value="PLP-dependent transferases"/>
    <property type="match status" value="1"/>
</dbReference>
<evidence type="ECO:0000256" key="3">
    <source>
        <dbReference type="ARBA" id="ARBA00022576"/>
    </source>
</evidence>
<dbReference type="STRING" id="290512.Paes_1502"/>
<dbReference type="KEGG" id="paa:Paes_1502"/>
<dbReference type="Pfam" id="PF00155">
    <property type="entry name" value="Aminotran_1_2"/>
    <property type="match status" value="1"/>
</dbReference>
<evidence type="ECO:0000256" key="2">
    <source>
        <dbReference type="ARBA" id="ARBA00007441"/>
    </source>
</evidence>
<dbReference type="FunFam" id="3.40.640.10:FF:000033">
    <property type="entry name" value="Aspartate aminotransferase"/>
    <property type="match status" value="1"/>
</dbReference>
<evidence type="ECO:0000313" key="9">
    <source>
        <dbReference type="Proteomes" id="UP000002725"/>
    </source>
</evidence>
<proteinExistence type="inferred from homology"/>
<evidence type="ECO:0000256" key="1">
    <source>
        <dbReference type="ARBA" id="ARBA00001933"/>
    </source>
</evidence>
<dbReference type="PANTHER" id="PTHR43807:SF20">
    <property type="entry name" value="FI04487P"/>
    <property type="match status" value="1"/>
</dbReference>
<evidence type="ECO:0000256" key="4">
    <source>
        <dbReference type="ARBA" id="ARBA00022679"/>
    </source>
</evidence>
<dbReference type="PROSITE" id="PS00105">
    <property type="entry name" value="AA_TRANSFER_CLASS_1"/>
    <property type="match status" value="1"/>
</dbReference>
<reference evidence="8" key="1">
    <citation type="submission" date="2008-06" db="EMBL/GenBank/DDBJ databases">
        <title>Complete sequence of chromosome of Prosthecochloris aestuarii DSM 271.</title>
        <authorList>
            <consortium name="US DOE Joint Genome Institute"/>
            <person name="Lucas S."/>
            <person name="Copeland A."/>
            <person name="Lapidus A."/>
            <person name="Glavina del Rio T."/>
            <person name="Dalin E."/>
            <person name="Tice H."/>
            <person name="Bruce D."/>
            <person name="Goodwin L."/>
            <person name="Pitluck S."/>
            <person name="Schmutz J."/>
            <person name="Larimer F."/>
            <person name="Land M."/>
            <person name="Hauser L."/>
            <person name="Kyrpides N."/>
            <person name="Anderson I."/>
            <person name="Liu Z."/>
            <person name="Li T."/>
            <person name="Zhao F."/>
            <person name="Overmann J."/>
            <person name="Bryant D.A."/>
            <person name="Richardson P."/>
        </authorList>
    </citation>
    <scope>NUCLEOTIDE SEQUENCE [LARGE SCALE GENOMIC DNA]</scope>
    <source>
        <strain evidence="8">DSM 271</strain>
    </source>
</reference>
<sequence length="388" mass="42604">MALGTSERCRSVLQSDIRMMSVECHRLGGINLSQGVCDTPVPGVVLEGASHALSQRQNSYTHYAGIGGLREALAEKYRTMYGIDVDPQQEIVVSAGATGAMYCAFQALLNPGDEVIVFEPYYGYHISTLNALQAVPVFLSLTSPDWTFSEADLEAAVSSRTRAILINTPGNPSGKVFTLAELQRIADFAEEHDLFVFTDEIYEHFLYDGRRHHSPFALPGMRKRTVLISGFSKTFSVTGWRIGYAISDARWAQAIGYFNDLVYVCAPSALQPGVAAGLATLDTSYYLSLSAEYGFKRNRFCRALGEAGLNAVLPQGAYYVLADVSHLPGSTTRDKAMHILRTTGVASVPGSAFFRNENDQHLVRFCYAKDDVVLDAACERLMKLKEMD</sequence>
<evidence type="ECO:0000259" key="7">
    <source>
        <dbReference type="Pfam" id="PF00155"/>
    </source>
</evidence>
<dbReference type="InterPro" id="IPR015424">
    <property type="entry name" value="PyrdxlP-dep_Trfase"/>
</dbReference>
<dbReference type="GO" id="GO:0005737">
    <property type="term" value="C:cytoplasm"/>
    <property type="evidence" value="ECO:0007669"/>
    <property type="project" value="TreeGrafter"/>
</dbReference>
<dbReference type="Gene3D" id="3.40.640.10">
    <property type="entry name" value="Type I PLP-dependent aspartate aminotransferase-like (Major domain)"/>
    <property type="match status" value="1"/>
</dbReference>
<dbReference type="InterPro" id="IPR051326">
    <property type="entry name" value="Kynurenine-oxoglutarate_AT"/>
</dbReference>